<dbReference type="PANTHER" id="PTHR31157">
    <property type="entry name" value="SCP DOMAIN-CONTAINING PROTEIN"/>
    <property type="match status" value="1"/>
</dbReference>
<protein>
    <submittedName>
        <fullName evidence="2">SCP-like extracellular protein-like protein</fullName>
    </submittedName>
</protein>
<dbReference type="PROSITE" id="PS51257">
    <property type="entry name" value="PROKAR_LIPOPROTEIN"/>
    <property type="match status" value="1"/>
</dbReference>
<evidence type="ECO:0000259" key="1">
    <source>
        <dbReference type="Pfam" id="PF00188"/>
    </source>
</evidence>
<dbReference type="KEGG" id="oar:OA238_c27910"/>
<gene>
    <name evidence="2" type="ORF">OA238_c27910</name>
</gene>
<dbReference type="eggNOG" id="COG2340">
    <property type="taxonomic scope" value="Bacteria"/>
</dbReference>
<dbReference type="InterPro" id="IPR014044">
    <property type="entry name" value="CAP_dom"/>
</dbReference>
<evidence type="ECO:0000313" key="2">
    <source>
        <dbReference type="EMBL" id="AGI72818.1"/>
    </source>
</evidence>
<dbReference type="Gene3D" id="3.40.33.10">
    <property type="entry name" value="CAP"/>
    <property type="match status" value="1"/>
</dbReference>
<dbReference type="InterPro" id="IPR035940">
    <property type="entry name" value="CAP_sf"/>
</dbReference>
<dbReference type="Pfam" id="PF00188">
    <property type="entry name" value="CAP"/>
    <property type="match status" value="1"/>
</dbReference>
<dbReference type="Proteomes" id="UP000004688">
    <property type="component" value="Chromosome"/>
</dbReference>
<dbReference type="CDD" id="cd05379">
    <property type="entry name" value="CAP_bacterial"/>
    <property type="match status" value="1"/>
</dbReference>
<reference evidence="2 3" key="1">
    <citation type="journal article" date="2013" name="PLoS ONE">
        <title>Poles Apart: Arctic and Antarctic Octadecabacter strains Share High Genome Plasticity and a New Type of Xanthorhodopsin.</title>
        <authorList>
            <person name="Vollmers J."/>
            <person name="Voget S."/>
            <person name="Dietrich S."/>
            <person name="Gollnow K."/>
            <person name="Smits M."/>
            <person name="Meyer K."/>
            <person name="Brinkhoff T."/>
            <person name="Simon M."/>
            <person name="Daniel R."/>
        </authorList>
    </citation>
    <scope>NUCLEOTIDE SEQUENCE [LARGE SCALE GENOMIC DNA]</scope>
    <source>
        <strain evidence="2 3">238</strain>
    </source>
</reference>
<dbReference type="HOGENOM" id="CLU_048111_3_3_5"/>
<dbReference type="STRING" id="391616.OA238_c27910"/>
<dbReference type="AlphaFoldDB" id="M9RM34"/>
<evidence type="ECO:0000313" key="3">
    <source>
        <dbReference type="Proteomes" id="UP000004688"/>
    </source>
</evidence>
<keyword evidence="3" id="KW-1185">Reference proteome</keyword>
<dbReference type="SUPFAM" id="SSF55797">
    <property type="entry name" value="PR-1-like"/>
    <property type="match status" value="1"/>
</dbReference>
<accession>M9RM34</accession>
<feature type="domain" description="SCP" evidence="1">
    <location>
        <begin position="44"/>
        <end position="145"/>
    </location>
</feature>
<name>M9RM34_9RHOB</name>
<sequence length="157" mass="16763">MSKAGFAVVMMFVFSGCQTVTPPNVAQMVDPPQAAVNAGATFFALINQERSARGLRSLSANAGLAAAARDHAQDMVSNNYFSHDGRNGSSFSQRARAAGYTCAAAENIAFGQTSEAEVMTEWMNSSGHRRNILLSDARDYGLGRVGNMWVLMMGRGC</sequence>
<dbReference type="RefSeq" id="WP_015495873.1">
    <property type="nucleotide sequence ID" value="NC_020908.1"/>
</dbReference>
<proteinExistence type="predicted"/>
<dbReference type="EMBL" id="CP003742">
    <property type="protein sequence ID" value="AGI72818.1"/>
    <property type="molecule type" value="Genomic_DNA"/>
</dbReference>
<organism evidence="2 3">
    <name type="scientific">Octadecabacter arcticus 238</name>
    <dbReference type="NCBI Taxonomy" id="391616"/>
    <lineage>
        <taxon>Bacteria</taxon>
        <taxon>Pseudomonadati</taxon>
        <taxon>Pseudomonadota</taxon>
        <taxon>Alphaproteobacteria</taxon>
        <taxon>Rhodobacterales</taxon>
        <taxon>Roseobacteraceae</taxon>
        <taxon>Octadecabacter</taxon>
    </lineage>
</organism>
<dbReference type="PANTHER" id="PTHR31157:SF1">
    <property type="entry name" value="SCP DOMAIN-CONTAINING PROTEIN"/>
    <property type="match status" value="1"/>
</dbReference>
<dbReference type="OrthoDB" id="9811255at2"/>